<organism evidence="1 2">
    <name type="scientific">Cladonia borealis</name>
    <dbReference type="NCBI Taxonomy" id="184061"/>
    <lineage>
        <taxon>Eukaryota</taxon>
        <taxon>Fungi</taxon>
        <taxon>Dikarya</taxon>
        <taxon>Ascomycota</taxon>
        <taxon>Pezizomycotina</taxon>
        <taxon>Lecanoromycetes</taxon>
        <taxon>OSLEUM clade</taxon>
        <taxon>Lecanoromycetidae</taxon>
        <taxon>Lecanorales</taxon>
        <taxon>Lecanorineae</taxon>
        <taxon>Cladoniaceae</taxon>
        <taxon>Cladonia</taxon>
    </lineage>
</organism>
<accession>A0AA39R5R6</accession>
<dbReference type="Proteomes" id="UP001166286">
    <property type="component" value="Unassembled WGS sequence"/>
</dbReference>
<gene>
    <name evidence="1" type="ORF">JMJ35_002781</name>
</gene>
<evidence type="ECO:0000313" key="1">
    <source>
        <dbReference type="EMBL" id="KAK0515402.1"/>
    </source>
</evidence>
<name>A0AA39R5R6_9LECA</name>
<evidence type="ECO:0000313" key="2">
    <source>
        <dbReference type="Proteomes" id="UP001166286"/>
    </source>
</evidence>
<proteinExistence type="predicted"/>
<protein>
    <submittedName>
        <fullName evidence="1">Uncharacterized protein</fullName>
    </submittedName>
</protein>
<dbReference type="AlphaFoldDB" id="A0AA39R5R6"/>
<sequence>MNNTSLPKREGWNVTDVMACGEDYSVDDAAVVMMDLWHEYADRFEVHLIELVEQTETTPIEEDDGSMLIRKFSNYPVRPVLQPGFCMATQGSLLDRVWNRWAEHVEGIFTTLRACLARGEQTEGHQEFCSTVDEKTPGVQGLCIGMDHPPKSLASILLTLLHISGVDKGPGASKADSDELADRIEKLDLESETYNGSKVRMEGLAIRLKLEKRSP</sequence>
<keyword evidence="2" id="KW-1185">Reference proteome</keyword>
<reference evidence="1" key="1">
    <citation type="submission" date="2023-03" db="EMBL/GenBank/DDBJ databases">
        <title>Complete genome of Cladonia borealis.</title>
        <authorList>
            <person name="Park H."/>
        </authorList>
    </citation>
    <scope>NUCLEOTIDE SEQUENCE</scope>
    <source>
        <strain evidence="1">ANT050790</strain>
    </source>
</reference>
<dbReference type="EMBL" id="JAFEKC020000004">
    <property type="protein sequence ID" value="KAK0515402.1"/>
    <property type="molecule type" value="Genomic_DNA"/>
</dbReference>
<comment type="caution">
    <text evidence="1">The sequence shown here is derived from an EMBL/GenBank/DDBJ whole genome shotgun (WGS) entry which is preliminary data.</text>
</comment>